<sequence>MVWPETQTHIAFPRLQKLEFHDMPVWKEWLGAREGDFPRLRKLILKHCPKLRALPRLPPSLEELEVEACDELTSLSTFDSNQTQSLKFLKSLRRLSLKNCPKLDLSATEGNPSTCTLQHKSLTEYNI</sequence>
<gene>
    <name evidence="2" type="ORF">Taro_056091</name>
</gene>
<feature type="domain" description="Disease resistance protein At4g27190-like leucine-rich repeats" evidence="1">
    <location>
        <begin position="21"/>
        <end position="104"/>
    </location>
</feature>
<feature type="non-terminal residue" evidence="2">
    <location>
        <position position="1"/>
    </location>
</feature>
<comment type="caution">
    <text evidence="2">The sequence shown here is derived from an EMBL/GenBank/DDBJ whole genome shotgun (WGS) entry which is preliminary data.</text>
</comment>
<dbReference type="SUPFAM" id="SSF52058">
    <property type="entry name" value="L domain-like"/>
    <property type="match status" value="1"/>
</dbReference>
<reference evidence="2" key="1">
    <citation type="submission" date="2017-07" db="EMBL/GenBank/DDBJ databases">
        <title>Taro Niue Genome Assembly and Annotation.</title>
        <authorList>
            <person name="Atibalentja N."/>
            <person name="Keating K."/>
            <person name="Fields C.J."/>
        </authorList>
    </citation>
    <scope>NUCLEOTIDE SEQUENCE</scope>
    <source>
        <strain evidence="2">Niue_2</strain>
        <tissue evidence="2">Leaf</tissue>
    </source>
</reference>
<organism evidence="2 3">
    <name type="scientific">Colocasia esculenta</name>
    <name type="common">Wild taro</name>
    <name type="synonym">Arum esculentum</name>
    <dbReference type="NCBI Taxonomy" id="4460"/>
    <lineage>
        <taxon>Eukaryota</taxon>
        <taxon>Viridiplantae</taxon>
        <taxon>Streptophyta</taxon>
        <taxon>Embryophyta</taxon>
        <taxon>Tracheophyta</taxon>
        <taxon>Spermatophyta</taxon>
        <taxon>Magnoliopsida</taxon>
        <taxon>Liliopsida</taxon>
        <taxon>Araceae</taxon>
        <taxon>Aroideae</taxon>
        <taxon>Colocasieae</taxon>
        <taxon>Colocasia</taxon>
    </lineage>
</organism>
<evidence type="ECO:0000259" key="1">
    <source>
        <dbReference type="Pfam" id="PF23247"/>
    </source>
</evidence>
<dbReference type="EMBL" id="NMUH01014787">
    <property type="protein sequence ID" value="MQM23030.1"/>
    <property type="molecule type" value="Genomic_DNA"/>
</dbReference>
<dbReference type="Pfam" id="PF23247">
    <property type="entry name" value="LRR_RPS2"/>
    <property type="match status" value="1"/>
</dbReference>
<evidence type="ECO:0000313" key="3">
    <source>
        <dbReference type="Proteomes" id="UP000652761"/>
    </source>
</evidence>
<dbReference type="Gene3D" id="3.80.10.10">
    <property type="entry name" value="Ribonuclease Inhibitor"/>
    <property type="match status" value="1"/>
</dbReference>
<dbReference type="Proteomes" id="UP000652761">
    <property type="component" value="Unassembled WGS sequence"/>
</dbReference>
<dbReference type="AlphaFoldDB" id="A0A843XVK3"/>
<keyword evidence="3" id="KW-1185">Reference proteome</keyword>
<dbReference type="InterPro" id="IPR032675">
    <property type="entry name" value="LRR_dom_sf"/>
</dbReference>
<proteinExistence type="predicted"/>
<accession>A0A843XVK3</accession>
<dbReference type="OrthoDB" id="1357022at2759"/>
<dbReference type="InterPro" id="IPR057135">
    <property type="entry name" value="At4g27190-like_LRR"/>
</dbReference>
<name>A0A843XVK3_COLES</name>
<evidence type="ECO:0000313" key="2">
    <source>
        <dbReference type="EMBL" id="MQM23030.1"/>
    </source>
</evidence>
<protein>
    <recommendedName>
        <fullName evidence="1">Disease resistance protein At4g27190-like leucine-rich repeats domain-containing protein</fullName>
    </recommendedName>
</protein>